<dbReference type="InterPro" id="IPR036388">
    <property type="entry name" value="WH-like_DNA-bd_sf"/>
</dbReference>
<dbReference type="Pfam" id="PF01022">
    <property type="entry name" value="HTH_5"/>
    <property type="match status" value="1"/>
</dbReference>
<evidence type="ECO:0000256" key="1">
    <source>
        <dbReference type="ARBA" id="ARBA00023015"/>
    </source>
</evidence>
<name>A0A0H5DSP1_9BACT</name>
<keyword evidence="6" id="KW-1185">Reference proteome</keyword>
<dbReference type="SMART" id="SM00418">
    <property type="entry name" value="HTH_ARSR"/>
    <property type="match status" value="1"/>
</dbReference>
<organism evidence="5 6">
    <name type="scientific">Estrella lausannensis</name>
    <dbReference type="NCBI Taxonomy" id="483423"/>
    <lineage>
        <taxon>Bacteria</taxon>
        <taxon>Pseudomonadati</taxon>
        <taxon>Chlamydiota</taxon>
        <taxon>Chlamydiia</taxon>
        <taxon>Parachlamydiales</taxon>
        <taxon>Candidatus Criblamydiaceae</taxon>
        <taxon>Estrella</taxon>
    </lineage>
</organism>
<evidence type="ECO:0000313" key="5">
    <source>
        <dbReference type="EMBL" id="CRX39333.1"/>
    </source>
</evidence>
<dbReference type="NCBIfam" id="NF033788">
    <property type="entry name" value="HTH_metalloreg"/>
    <property type="match status" value="1"/>
</dbReference>
<dbReference type="SUPFAM" id="SSF46785">
    <property type="entry name" value="Winged helix' DNA-binding domain"/>
    <property type="match status" value="1"/>
</dbReference>
<proteinExistence type="predicted"/>
<keyword evidence="2" id="KW-0238">DNA-binding</keyword>
<protein>
    <submittedName>
        <fullName evidence="5">Transcriptional repressor, ArsR family</fullName>
    </submittedName>
</protein>
<keyword evidence="3" id="KW-0804">Transcription</keyword>
<keyword evidence="1" id="KW-0805">Transcription regulation</keyword>
<dbReference type="InterPro" id="IPR051081">
    <property type="entry name" value="HTH_MetalResp_TranReg"/>
</dbReference>
<feature type="domain" description="HTH arsR-type" evidence="4">
    <location>
        <begin position="1"/>
        <end position="97"/>
    </location>
</feature>
<dbReference type="Proteomes" id="UP000220251">
    <property type="component" value="Unassembled WGS sequence"/>
</dbReference>
<dbReference type="InterPro" id="IPR011991">
    <property type="entry name" value="ArsR-like_HTH"/>
</dbReference>
<evidence type="ECO:0000313" key="6">
    <source>
        <dbReference type="Proteomes" id="UP000220251"/>
    </source>
</evidence>
<dbReference type="OrthoDB" id="37767at2"/>
<dbReference type="PRINTS" id="PR00778">
    <property type="entry name" value="HTHARSR"/>
</dbReference>
<sequence>MESKKEKLDGLLKQLAHPVRLSILCNLARKGEMSVSEIVEAEGGAASQSQVSQFLGRMRSEGLVKTHKEGQTVNYSIDSPKAKKVVEALYAIYCGTN</sequence>
<dbReference type="PANTHER" id="PTHR33154:SF28">
    <property type="entry name" value="HTH-TYPE TRANSCRIPTIONAL REGULATOR YGAV-RELATED"/>
    <property type="match status" value="1"/>
</dbReference>
<evidence type="ECO:0000256" key="2">
    <source>
        <dbReference type="ARBA" id="ARBA00023125"/>
    </source>
</evidence>
<dbReference type="EMBL" id="CWGJ01000027">
    <property type="protein sequence ID" value="CRX39333.1"/>
    <property type="molecule type" value="Genomic_DNA"/>
</dbReference>
<evidence type="ECO:0000259" key="4">
    <source>
        <dbReference type="PROSITE" id="PS50987"/>
    </source>
</evidence>
<gene>
    <name evidence="5" type="ORF">ELAC_2011</name>
</gene>
<dbReference type="GO" id="GO:0003677">
    <property type="term" value="F:DNA binding"/>
    <property type="evidence" value="ECO:0007669"/>
    <property type="project" value="UniProtKB-KW"/>
</dbReference>
<dbReference type="RefSeq" id="WP_098039203.1">
    <property type="nucleotide sequence ID" value="NZ_CWGJ01000027.1"/>
</dbReference>
<dbReference type="Gene3D" id="1.10.10.10">
    <property type="entry name" value="Winged helix-like DNA-binding domain superfamily/Winged helix DNA-binding domain"/>
    <property type="match status" value="1"/>
</dbReference>
<accession>A0A0H5DSP1</accession>
<dbReference type="GO" id="GO:0003700">
    <property type="term" value="F:DNA-binding transcription factor activity"/>
    <property type="evidence" value="ECO:0007669"/>
    <property type="project" value="InterPro"/>
</dbReference>
<dbReference type="PANTHER" id="PTHR33154">
    <property type="entry name" value="TRANSCRIPTIONAL REGULATOR, ARSR FAMILY"/>
    <property type="match status" value="1"/>
</dbReference>
<dbReference type="InterPro" id="IPR036390">
    <property type="entry name" value="WH_DNA-bd_sf"/>
</dbReference>
<dbReference type="InterPro" id="IPR001845">
    <property type="entry name" value="HTH_ArsR_DNA-bd_dom"/>
</dbReference>
<evidence type="ECO:0000256" key="3">
    <source>
        <dbReference type="ARBA" id="ARBA00023163"/>
    </source>
</evidence>
<dbReference type="PROSITE" id="PS50987">
    <property type="entry name" value="HTH_ARSR_2"/>
    <property type="match status" value="1"/>
</dbReference>
<dbReference type="AlphaFoldDB" id="A0A0H5DSP1"/>
<reference evidence="6" key="1">
    <citation type="submission" date="2015-06" db="EMBL/GenBank/DDBJ databases">
        <authorList>
            <person name="Bertelli C."/>
        </authorList>
    </citation>
    <scope>NUCLEOTIDE SEQUENCE [LARGE SCALE GENOMIC DNA]</scope>
    <source>
        <strain evidence="6">CRIB-30</strain>
    </source>
</reference>
<dbReference type="CDD" id="cd00090">
    <property type="entry name" value="HTH_ARSR"/>
    <property type="match status" value="1"/>
</dbReference>